<name>A0A160DVA7_9GAMM</name>
<dbReference type="KEGG" id="dko:I596_2462"/>
<evidence type="ECO:0000256" key="1">
    <source>
        <dbReference type="PROSITE-ProRule" id="PRU00464"/>
    </source>
</evidence>
<protein>
    <submittedName>
        <fullName evidence="3">Histidine triad (HIT) protein</fullName>
    </submittedName>
</protein>
<dbReference type="SUPFAM" id="SSF54197">
    <property type="entry name" value="HIT-like"/>
    <property type="match status" value="1"/>
</dbReference>
<dbReference type="Proteomes" id="UP000076830">
    <property type="component" value="Chromosome"/>
</dbReference>
<reference evidence="3 4" key="1">
    <citation type="submission" date="2016-04" db="EMBL/GenBank/DDBJ databases">
        <title>Complete genome sequence of Dokdonella koreensis DS-123T.</title>
        <authorList>
            <person name="Kim J.F."/>
            <person name="Lee H."/>
            <person name="Kwak M.-J."/>
        </authorList>
    </citation>
    <scope>NUCLEOTIDE SEQUENCE [LARGE SCALE GENOMIC DNA]</scope>
    <source>
        <strain evidence="3 4">DS-123</strain>
    </source>
</reference>
<dbReference type="PIRSF" id="PIRSF000714">
    <property type="entry name" value="HIT"/>
    <property type="match status" value="1"/>
</dbReference>
<dbReference type="InterPro" id="IPR011146">
    <property type="entry name" value="HIT-like"/>
</dbReference>
<proteinExistence type="predicted"/>
<dbReference type="RefSeq" id="WP_067647933.1">
    <property type="nucleotide sequence ID" value="NZ_CP015249.1"/>
</dbReference>
<feature type="domain" description="HIT" evidence="2">
    <location>
        <begin position="35"/>
        <end position="106"/>
    </location>
</feature>
<comment type="caution">
    <text evidence="1">Lacks conserved residue(s) required for the propagation of feature annotation.</text>
</comment>
<evidence type="ECO:0000313" key="3">
    <source>
        <dbReference type="EMBL" id="ANB18467.1"/>
    </source>
</evidence>
<gene>
    <name evidence="3" type="ORF">I596_2462</name>
</gene>
<dbReference type="Gene3D" id="3.30.428.10">
    <property type="entry name" value="HIT-like"/>
    <property type="match status" value="1"/>
</dbReference>
<organism evidence="3 4">
    <name type="scientific">Dokdonella koreensis DS-123</name>
    <dbReference type="NCBI Taxonomy" id="1300342"/>
    <lineage>
        <taxon>Bacteria</taxon>
        <taxon>Pseudomonadati</taxon>
        <taxon>Pseudomonadota</taxon>
        <taxon>Gammaproteobacteria</taxon>
        <taxon>Lysobacterales</taxon>
        <taxon>Rhodanobacteraceae</taxon>
        <taxon>Dokdonella</taxon>
    </lineage>
</organism>
<accession>A0A160DVA7</accession>
<dbReference type="AlphaFoldDB" id="A0A160DVA7"/>
<dbReference type="EMBL" id="CP015249">
    <property type="protein sequence ID" value="ANB18467.1"/>
    <property type="molecule type" value="Genomic_DNA"/>
</dbReference>
<evidence type="ECO:0000259" key="2">
    <source>
        <dbReference type="PROSITE" id="PS51084"/>
    </source>
</evidence>
<sequence length="137" mass="15167">MTSSFALDPRLQADTHTVAELPLSRLLLMDDWRYGWLILVPRQADVRELTELARADQHQLLDEIALAARALAALGSFDKLNVGALGNLVEQLHVHVIARRRDDPAWPGPVWGHSARVGHDADALASRLQQLRDALAS</sequence>
<dbReference type="PROSITE" id="PS51084">
    <property type="entry name" value="HIT_2"/>
    <property type="match status" value="1"/>
</dbReference>
<evidence type="ECO:0000313" key="4">
    <source>
        <dbReference type="Proteomes" id="UP000076830"/>
    </source>
</evidence>
<keyword evidence="4" id="KW-1185">Reference proteome</keyword>
<dbReference type="Pfam" id="PF01230">
    <property type="entry name" value="HIT"/>
    <property type="match status" value="1"/>
</dbReference>
<dbReference type="GO" id="GO:0003824">
    <property type="term" value="F:catalytic activity"/>
    <property type="evidence" value="ECO:0007669"/>
    <property type="project" value="InterPro"/>
</dbReference>
<dbReference type="InterPro" id="IPR036265">
    <property type="entry name" value="HIT-like_sf"/>
</dbReference>
<dbReference type="PATRIC" id="fig|1300342.3.peg.2397"/>
<dbReference type="OrthoDB" id="9799145at2"/>
<dbReference type="STRING" id="1300342.I596_2462"/>
<dbReference type="InterPro" id="IPR026026">
    <property type="entry name" value="HIT_Hint"/>
</dbReference>